<dbReference type="InterPro" id="IPR039065">
    <property type="entry name" value="AcoX-like"/>
</dbReference>
<dbReference type="PANTHER" id="PTHR40697:SF2">
    <property type="entry name" value="ATP-NAD KINASE-RELATED"/>
    <property type="match status" value="1"/>
</dbReference>
<evidence type="ECO:0000313" key="1">
    <source>
        <dbReference type="EMBL" id="KEJ92220.1"/>
    </source>
</evidence>
<dbReference type="InterPro" id="IPR016064">
    <property type="entry name" value="NAD/diacylglycerol_kinase_sf"/>
</dbReference>
<dbReference type="RefSeq" id="WP_037975913.1">
    <property type="nucleotide sequence ID" value="NZ_JMKI01000031.1"/>
</dbReference>
<dbReference type="Gene3D" id="3.40.50.10330">
    <property type="entry name" value="Probable inorganic polyphosphate/atp-NAD kinase, domain 1"/>
    <property type="match status" value="1"/>
</dbReference>
<dbReference type="Pfam" id="PF01513">
    <property type="entry name" value="NAD_kinase"/>
    <property type="match status" value="1"/>
</dbReference>
<dbReference type="PIRSF" id="PIRSF016907">
    <property type="entry name" value="Kin_ATP-NAD"/>
    <property type="match status" value="1"/>
</dbReference>
<name>A0A073IRM1_9BACT</name>
<dbReference type="SUPFAM" id="SSF111331">
    <property type="entry name" value="NAD kinase/diacylglycerol kinase-like"/>
    <property type="match status" value="1"/>
</dbReference>
<dbReference type="eggNOG" id="COG3199">
    <property type="taxonomic scope" value="Bacteria"/>
</dbReference>
<evidence type="ECO:0000313" key="2">
    <source>
        <dbReference type="Proteomes" id="UP000027665"/>
    </source>
</evidence>
<dbReference type="GeneID" id="90983516"/>
<reference evidence="1 2" key="1">
    <citation type="submission" date="2014-04" db="EMBL/GenBank/DDBJ databases">
        <title>Draft Genome Sequence of Synergistes jonesii.</title>
        <authorList>
            <person name="Coil D.A."/>
            <person name="Eisen J.A."/>
            <person name="Holland-Moritz H.E."/>
        </authorList>
    </citation>
    <scope>NUCLEOTIDE SEQUENCE [LARGE SCALE GENOMIC DNA]</scope>
    <source>
        <strain evidence="1 2">78-1</strain>
    </source>
</reference>
<dbReference type="InterPro" id="IPR017438">
    <property type="entry name" value="ATP-NAD_kinase_N"/>
</dbReference>
<dbReference type="Pfam" id="PF20143">
    <property type="entry name" value="NAD_kinase_C"/>
    <property type="match status" value="1"/>
</dbReference>
<dbReference type="PANTHER" id="PTHR40697">
    <property type="entry name" value="ACETOIN CATABOLISM PROTEIN X"/>
    <property type="match status" value="1"/>
</dbReference>
<dbReference type="EMBL" id="JMKI01000031">
    <property type="protein sequence ID" value="KEJ92220.1"/>
    <property type="molecule type" value="Genomic_DNA"/>
</dbReference>
<dbReference type="AlphaFoldDB" id="A0A073IRM1"/>
<proteinExistence type="predicted"/>
<dbReference type="STRING" id="2754.EH55_04220"/>
<comment type="caution">
    <text evidence="1">The sequence shown here is derived from an EMBL/GenBank/DDBJ whole genome shotgun (WGS) entry which is preliminary data.</text>
</comment>
<dbReference type="Proteomes" id="UP000027665">
    <property type="component" value="Unassembled WGS sequence"/>
</dbReference>
<keyword evidence="2" id="KW-1185">Reference proteome</keyword>
<dbReference type="PATRIC" id="fig|2754.20.peg.22"/>
<protein>
    <submittedName>
        <fullName evidence="1">ATP-NAD kinase</fullName>
    </submittedName>
</protein>
<organism evidence="1 2">
    <name type="scientific">Synergistes jonesii</name>
    <dbReference type="NCBI Taxonomy" id="2754"/>
    <lineage>
        <taxon>Bacteria</taxon>
        <taxon>Thermotogati</taxon>
        <taxon>Synergistota</taxon>
        <taxon>Synergistia</taxon>
        <taxon>Synergistales</taxon>
        <taxon>Synergistaceae</taxon>
        <taxon>Synergistes</taxon>
    </lineage>
</organism>
<dbReference type="GO" id="GO:0006741">
    <property type="term" value="P:NADP+ biosynthetic process"/>
    <property type="evidence" value="ECO:0007669"/>
    <property type="project" value="InterPro"/>
</dbReference>
<dbReference type="GO" id="GO:0005524">
    <property type="term" value="F:ATP binding"/>
    <property type="evidence" value="ECO:0007669"/>
    <property type="project" value="UniProtKB-ARBA"/>
</dbReference>
<dbReference type="InterPro" id="IPR011386">
    <property type="entry name" value="Put_ATP-NAD_kin"/>
</dbReference>
<dbReference type="InterPro" id="IPR002504">
    <property type="entry name" value="NADK"/>
</dbReference>
<keyword evidence="1" id="KW-0418">Kinase</keyword>
<accession>A0A073IRM1</accession>
<dbReference type="OrthoDB" id="5511344at2"/>
<dbReference type="GO" id="GO:0003951">
    <property type="term" value="F:NAD+ kinase activity"/>
    <property type="evidence" value="ECO:0007669"/>
    <property type="project" value="InterPro"/>
</dbReference>
<dbReference type="GO" id="GO:0051287">
    <property type="term" value="F:NAD binding"/>
    <property type="evidence" value="ECO:0007669"/>
    <property type="project" value="UniProtKB-ARBA"/>
</dbReference>
<keyword evidence="1" id="KW-0808">Transferase</keyword>
<gene>
    <name evidence="1" type="ORF">EH55_04220</name>
</gene>
<sequence>MKVGFLINPVAGMGGKVALKGTDGEDILRRALELGAEPAAGARAEEAVKAFAESAGDCLFYSPSGVMGADLLKKYGIRTEPLFEPSAHTTPADTKRAAKMMLERGVALIVFAGGDGTARDVCAVVGESVPVVGIPAGVKIHSAVYAKRPGAAGILVGRFLLGLAKRFASAEVVDIDEEAFRDNVVRARLYGYMKVPDDREFMQDRKIGSGGTAAEEAAELAAYVAGCMEPGTLYLVGSGSTTMRLLERLEVDGTLLGVDAVMDGRLAGRDLTEAEIKKLLAGIERERRALIVTVIGGQGHIFGRGNQQLSPDVIRMIPKENITVIATPAKMAQLFGKSLIVDTGDSSLDEELQGYFPVVTGRARKIMVKIS</sequence>